<dbReference type="AlphaFoldDB" id="A0A8X7TK18"/>
<organism evidence="1 2">
    <name type="scientific">Brassica carinata</name>
    <name type="common">Ethiopian mustard</name>
    <name type="synonym">Abyssinian cabbage</name>
    <dbReference type="NCBI Taxonomy" id="52824"/>
    <lineage>
        <taxon>Eukaryota</taxon>
        <taxon>Viridiplantae</taxon>
        <taxon>Streptophyta</taxon>
        <taxon>Embryophyta</taxon>
        <taxon>Tracheophyta</taxon>
        <taxon>Spermatophyta</taxon>
        <taxon>Magnoliopsida</taxon>
        <taxon>eudicotyledons</taxon>
        <taxon>Gunneridae</taxon>
        <taxon>Pentapetalae</taxon>
        <taxon>rosids</taxon>
        <taxon>malvids</taxon>
        <taxon>Brassicales</taxon>
        <taxon>Brassicaceae</taxon>
        <taxon>Brassiceae</taxon>
        <taxon>Brassica</taxon>
    </lineage>
</organism>
<dbReference type="Proteomes" id="UP000886595">
    <property type="component" value="Unassembled WGS sequence"/>
</dbReference>
<keyword evidence="2" id="KW-1185">Reference proteome</keyword>
<protein>
    <submittedName>
        <fullName evidence="1">Uncharacterized protein</fullName>
    </submittedName>
</protein>
<sequence>MQQNWKSREMNMLQPGPGPVTTTVVCLTQVVNEDMLRDDEEFEDIRQEGVKFGALMNVVIPRPIPQR</sequence>
<gene>
    <name evidence="1" type="ORF">Bca52824_094175</name>
</gene>
<dbReference type="OrthoDB" id="10266058at2759"/>
<name>A0A8X7TK18_BRACI</name>
<evidence type="ECO:0000313" key="1">
    <source>
        <dbReference type="EMBL" id="KAG2243976.1"/>
    </source>
</evidence>
<proteinExistence type="predicted"/>
<dbReference type="EMBL" id="JAAMPC010000123">
    <property type="protein sequence ID" value="KAG2243976.1"/>
    <property type="molecule type" value="Genomic_DNA"/>
</dbReference>
<comment type="caution">
    <text evidence="1">The sequence shown here is derived from an EMBL/GenBank/DDBJ whole genome shotgun (WGS) entry which is preliminary data.</text>
</comment>
<evidence type="ECO:0000313" key="2">
    <source>
        <dbReference type="Proteomes" id="UP000886595"/>
    </source>
</evidence>
<dbReference type="InterPro" id="IPR012677">
    <property type="entry name" value="Nucleotide-bd_a/b_plait_sf"/>
</dbReference>
<accession>A0A8X7TK18</accession>
<reference evidence="1 2" key="1">
    <citation type="submission" date="2020-02" db="EMBL/GenBank/DDBJ databases">
        <authorList>
            <person name="Ma Q."/>
            <person name="Huang Y."/>
            <person name="Song X."/>
            <person name="Pei D."/>
        </authorList>
    </citation>
    <scope>NUCLEOTIDE SEQUENCE [LARGE SCALE GENOMIC DNA]</scope>
    <source>
        <strain evidence="1">Sxm20200214</strain>
        <tissue evidence="1">Leaf</tissue>
    </source>
</reference>
<dbReference type="Gene3D" id="3.30.70.330">
    <property type="match status" value="1"/>
</dbReference>